<gene>
    <name evidence="10" type="ORF">M501DRAFT_997668</name>
</gene>
<comment type="catalytic activity">
    <reaction evidence="1 6 7">
        <text>Thiol-dependent hydrolysis of ester, thioester, amide, peptide and isopeptide bonds formed by the C-terminal Gly of ubiquitin (a 76-residue protein attached to proteins as an intracellular targeting signal).</text>
        <dbReference type="EC" id="3.4.19.12"/>
    </reaction>
</comment>
<evidence type="ECO:0000256" key="8">
    <source>
        <dbReference type="SAM" id="MobiDB-lite"/>
    </source>
</evidence>
<comment type="similarity">
    <text evidence="6 7">Belongs to the peptidase C12 family.</text>
</comment>
<keyword evidence="11" id="KW-1185">Reference proteome</keyword>
<feature type="active site" description="Nucleophile" evidence="6">
    <location>
        <position position="127"/>
    </location>
</feature>
<evidence type="ECO:0000313" key="10">
    <source>
        <dbReference type="EMBL" id="KAF2835952.1"/>
    </source>
</evidence>
<evidence type="ECO:0000256" key="7">
    <source>
        <dbReference type="RuleBase" id="RU361215"/>
    </source>
</evidence>
<dbReference type="InterPro" id="IPR001578">
    <property type="entry name" value="Peptidase_C12_UCH"/>
</dbReference>
<feature type="compositionally biased region" description="Basic residues" evidence="8">
    <location>
        <begin position="1"/>
        <end position="13"/>
    </location>
</feature>
<dbReference type="PRINTS" id="PR00707">
    <property type="entry name" value="UBCTHYDRLASE"/>
</dbReference>
<dbReference type="EMBL" id="MU006106">
    <property type="protein sequence ID" value="KAF2835952.1"/>
    <property type="molecule type" value="Genomic_DNA"/>
</dbReference>
<keyword evidence="2 6" id="KW-0645">Protease</keyword>
<evidence type="ECO:0000313" key="11">
    <source>
        <dbReference type="Proteomes" id="UP000799429"/>
    </source>
</evidence>
<keyword evidence="4 6" id="KW-0378">Hydrolase</keyword>
<reference evidence="10" key="1">
    <citation type="journal article" date="2020" name="Stud. Mycol.">
        <title>101 Dothideomycetes genomes: a test case for predicting lifestyles and emergence of pathogens.</title>
        <authorList>
            <person name="Haridas S."/>
            <person name="Albert R."/>
            <person name="Binder M."/>
            <person name="Bloem J."/>
            <person name="Labutti K."/>
            <person name="Salamov A."/>
            <person name="Andreopoulos B."/>
            <person name="Baker S."/>
            <person name="Barry K."/>
            <person name="Bills G."/>
            <person name="Bluhm B."/>
            <person name="Cannon C."/>
            <person name="Castanera R."/>
            <person name="Culley D."/>
            <person name="Daum C."/>
            <person name="Ezra D."/>
            <person name="Gonzalez J."/>
            <person name="Henrissat B."/>
            <person name="Kuo A."/>
            <person name="Liang C."/>
            <person name="Lipzen A."/>
            <person name="Lutzoni F."/>
            <person name="Magnuson J."/>
            <person name="Mondo S."/>
            <person name="Nolan M."/>
            <person name="Ohm R."/>
            <person name="Pangilinan J."/>
            <person name="Park H.-J."/>
            <person name="Ramirez L."/>
            <person name="Alfaro M."/>
            <person name="Sun H."/>
            <person name="Tritt A."/>
            <person name="Yoshinaga Y."/>
            <person name="Zwiers L.-H."/>
            <person name="Turgeon B."/>
            <person name="Goodwin S."/>
            <person name="Spatafora J."/>
            <person name="Crous P."/>
            <person name="Grigoriev I."/>
        </authorList>
    </citation>
    <scope>NUCLEOTIDE SEQUENCE</scope>
    <source>
        <strain evidence="10">CBS 101060</strain>
    </source>
</reference>
<dbReference type="GO" id="GO:0004843">
    <property type="term" value="F:cysteine-type deubiquitinase activity"/>
    <property type="evidence" value="ECO:0007669"/>
    <property type="project" value="UniProtKB-UniRule"/>
</dbReference>
<evidence type="ECO:0000259" key="9">
    <source>
        <dbReference type="PROSITE" id="PS52048"/>
    </source>
</evidence>
<dbReference type="PANTHER" id="PTHR10589">
    <property type="entry name" value="UBIQUITIN CARBOXYL-TERMINAL HYDROLASE"/>
    <property type="match status" value="1"/>
</dbReference>
<dbReference type="EC" id="3.4.19.12" evidence="7"/>
<dbReference type="SUPFAM" id="SSF54001">
    <property type="entry name" value="Cysteine proteinases"/>
    <property type="match status" value="1"/>
</dbReference>
<accession>A0A9P4S482</accession>
<feature type="site" description="Important for enzyme activity" evidence="6">
    <location>
        <position position="235"/>
    </location>
</feature>
<dbReference type="FunFam" id="3.40.532.10:FF:000010">
    <property type="entry name" value="Ubiquitin carboxyl-terminal hydrolase"/>
    <property type="match status" value="1"/>
</dbReference>
<dbReference type="AlphaFoldDB" id="A0A9P4S482"/>
<dbReference type="Proteomes" id="UP000799429">
    <property type="component" value="Unassembled WGS sequence"/>
</dbReference>
<dbReference type="PANTHER" id="PTHR10589:SF29">
    <property type="entry name" value="UBIQUITIN CARBOXYL-TERMINAL HYDROLASE"/>
    <property type="match status" value="1"/>
</dbReference>
<dbReference type="GO" id="GO:0005737">
    <property type="term" value="C:cytoplasm"/>
    <property type="evidence" value="ECO:0007669"/>
    <property type="project" value="TreeGrafter"/>
</dbReference>
<name>A0A9P4S482_9PEZI</name>
<evidence type="ECO:0000256" key="2">
    <source>
        <dbReference type="ARBA" id="ARBA00022670"/>
    </source>
</evidence>
<evidence type="ECO:0000256" key="5">
    <source>
        <dbReference type="ARBA" id="ARBA00022807"/>
    </source>
</evidence>
<proteinExistence type="inferred from homology"/>
<dbReference type="OrthoDB" id="1924260at2759"/>
<evidence type="ECO:0000256" key="6">
    <source>
        <dbReference type="PROSITE-ProRule" id="PRU01393"/>
    </source>
</evidence>
<comment type="caution">
    <text evidence="10">The sequence shown here is derived from an EMBL/GenBank/DDBJ whole genome shotgun (WGS) entry which is preliminary data.</text>
</comment>
<organism evidence="10 11">
    <name type="scientific">Patellaria atrata CBS 101060</name>
    <dbReference type="NCBI Taxonomy" id="1346257"/>
    <lineage>
        <taxon>Eukaryota</taxon>
        <taxon>Fungi</taxon>
        <taxon>Dikarya</taxon>
        <taxon>Ascomycota</taxon>
        <taxon>Pezizomycotina</taxon>
        <taxon>Dothideomycetes</taxon>
        <taxon>Dothideomycetes incertae sedis</taxon>
        <taxon>Patellariales</taxon>
        <taxon>Patellariaceae</taxon>
        <taxon>Patellaria</taxon>
    </lineage>
</organism>
<keyword evidence="5 6" id="KW-0788">Thiol protease</keyword>
<feature type="region of interest" description="Disordered" evidence="8">
    <location>
        <begin position="1"/>
        <end position="42"/>
    </location>
</feature>
<feature type="active site" description="Proton donor" evidence="6">
    <location>
        <position position="220"/>
    </location>
</feature>
<protein>
    <recommendedName>
        <fullName evidence="7">Ubiquitin carboxyl-terminal hydrolase</fullName>
        <ecNumber evidence="7">3.4.19.12</ecNumber>
    </recommendedName>
</protein>
<dbReference type="PROSITE" id="PS52049">
    <property type="entry name" value="ULD"/>
    <property type="match status" value="1"/>
</dbReference>
<dbReference type="GO" id="GO:0016579">
    <property type="term" value="P:protein deubiquitination"/>
    <property type="evidence" value="ECO:0007669"/>
    <property type="project" value="TreeGrafter"/>
</dbReference>
<evidence type="ECO:0000256" key="1">
    <source>
        <dbReference type="ARBA" id="ARBA00000707"/>
    </source>
</evidence>
<dbReference type="Gene3D" id="3.40.532.10">
    <property type="entry name" value="Peptidase C12, ubiquitin carboxyl-terminal hydrolase"/>
    <property type="match status" value="1"/>
</dbReference>
<sequence>MVRPTKRLRRRLNRATDQDDGEVDQTKHFPNPPTAPATDEDRRKWGGYCEIENDPSYFNVMLSEFGVEGVKVQEVFGLDEGSLSFLPKPVYGLIFLFKYRELNDPDEQDDECPKHVWFANQIGVNSCASVALINIACNIPGVDLGPAIQSYKEFTQEMDPFMRGYQLANFEFVKHIHNSFARKSDMLAADHAMLQDFKEWKSKSKKRKAKTKEVEEHAFHFNAYMPIQGEIWKLDGLDHQPHNLGPSKEDNWMDIIAPILTAKMLELGEEEVQYSLMALVKDPIIDRRAELSANVKAIRTIERRLTTVDSNWRNFVDSAESGSILRGPDDAMGIFFETIHSAVLPDGLFEKIQKDDDVMTLLDKRAKIITEQAGLKKAVQVEKDSWAEDKRKAALRRIDWIPFIRKWLGFLNDNGVLEGLIEKHTPK</sequence>
<dbReference type="Pfam" id="PF01088">
    <property type="entry name" value="Peptidase_C12"/>
    <property type="match status" value="1"/>
</dbReference>
<dbReference type="InterPro" id="IPR038765">
    <property type="entry name" value="Papain-like_cys_pep_sf"/>
</dbReference>
<dbReference type="GO" id="GO:0006511">
    <property type="term" value="P:ubiquitin-dependent protein catabolic process"/>
    <property type="evidence" value="ECO:0007669"/>
    <property type="project" value="UniProtKB-UniRule"/>
</dbReference>
<evidence type="ECO:0000256" key="3">
    <source>
        <dbReference type="ARBA" id="ARBA00022786"/>
    </source>
</evidence>
<feature type="domain" description="UCH catalytic" evidence="9">
    <location>
        <begin position="47"/>
        <end position="281"/>
    </location>
</feature>
<dbReference type="PROSITE" id="PS52048">
    <property type="entry name" value="UCH_DOMAIN"/>
    <property type="match status" value="1"/>
</dbReference>
<feature type="site" description="Transition state stabilizer" evidence="6">
    <location>
        <position position="121"/>
    </location>
</feature>
<evidence type="ECO:0000256" key="4">
    <source>
        <dbReference type="ARBA" id="ARBA00022801"/>
    </source>
</evidence>
<keyword evidence="3 6" id="KW-0833">Ubl conjugation pathway</keyword>
<dbReference type="InterPro" id="IPR036959">
    <property type="entry name" value="Peptidase_C12_UCH_sf"/>
</dbReference>